<dbReference type="EMBL" id="JBHLZU010000027">
    <property type="protein sequence ID" value="MFB9908501.1"/>
    <property type="molecule type" value="Genomic_DNA"/>
</dbReference>
<dbReference type="Pfam" id="PF12770">
    <property type="entry name" value="CHAT"/>
    <property type="match status" value="1"/>
</dbReference>
<proteinExistence type="predicted"/>
<evidence type="ECO:0000259" key="1">
    <source>
        <dbReference type="Pfam" id="PF12770"/>
    </source>
</evidence>
<gene>
    <name evidence="2" type="ORF">ACFFQA_31580</name>
</gene>
<reference evidence="2 3" key="1">
    <citation type="submission" date="2024-09" db="EMBL/GenBank/DDBJ databases">
        <authorList>
            <person name="Sun Q."/>
            <person name="Mori K."/>
        </authorList>
    </citation>
    <scope>NUCLEOTIDE SEQUENCE [LARGE SCALE GENOMIC DNA]</scope>
    <source>
        <strain evidence="2 3">TBRC 7907</strain>
    </source>
</reference>
<feature type="domain" description="CHAT" evidence="1">
    <location>
        <begin position="78"/>
        <end position="319"/>
    </location>
</feature>
<name>A0ABV6A5V2_9PSEU</name>
<comment type="caution">
    <text evidence="2">The sequence shown here is derived from an EMBL/GenBank/DDBJ whole genome shotgun (WGS) entry which is preliminary data.</text>
</comment>
<evidence type="ECO:0000313" key="2">
    <source>
        <dbReference type="EMBL" id="MFB9908501.1"/>
    </source>
</evidence>
<dbReference type="InterPro" id="IPR024983">
    <property type="entry name" value="CHAT_dom"/>
</dbReference>
<protein>
    <submittedName>
        <fullName evidence="2">CHAT domain-containing protein</fullName>
    </submittedName>
</protein>
<keyword evidence="3" id="KW-1185">Reference proteome</keyword>
<evidence type="ECO:0000313" key="3">
    <source>
        <dbReference type="Proteomes" id="UP001589693"/>
    </source>
</evidence>
<organism evidence="2 3">
    <name type="scientific">Allokutzneria oryzae</name>
    <dbReference type="NCBI Taxonomy" id="1378989"/>
    <lineage>
        <taxon>Bacteria</taxon>
        <taxon>Bacillati</taxon>
        <taxon>Actinomycetota</taxon>
        <taxon>Actinomycetes</taxon>
        <taxon>Pseudonocardiales</taxon>
        <taxon>Pseudonocardiaceae</taxon>
        <taxon>Allokutzneria</taxon>
    </lineage>
</organism>
<sequence length="394" mass="42872">MVTVQLKFVDAGDLYLSWRWEHAPTEPRALRVPRDLVRAPLEDLSQALPSPLPGETVEQALARSLAHGALVDRSRETALAENLAKALLPYGLAMELNTFIERGIRPHLRIQPSPSTAQVPWEALRVDAGERTVHNADVSLLPPATVRNAHDRRVSPWQPSGKVVGALDPKVPGMGSVLGRSTLTSMVDQLGSRLVPQNRNVHRDELERELTDASRFVYIGHVTTADHGLDARMHLSCGAETTGRAALVGAHRPLTAADIALGHRPDSPRPWRIPNRVALIACESGGDSRFAEPTGLVTVMVRGGAEYVTSTRWTLPTDAGLTKLVPGFSPDDGSVFTDAVLAVNDAHESPDPIAALSAWQRKQADNWEATGDPRFSPVLWGAFSTTYGEEIRMR</sequence>
<dbReference type="Proteomes" id="UP001589693">
    <property type="component" value="Unassembled WGS sequence"/>
</dbReference>
<dbReference type="RefSeq" id="WP_377860267.1">
    <property type="nucleotide sequence ID" value="NZ_JBHLZU010000027.1"/>
</dbReference>
<accession>A0ABV6A5V2</accession>